<name>A0A2H3J7N0_WOLCO</name>
<dbReference type="InterPro" id="IPR001128">
    <property type="entry name" value="Cyt_P450"/>
</dbReference>
<protein>
    <submittedName>
        <fullName evidence="7">Cytochrome P450</fullName>
    </submittedName>
</protein>
<dbReference type="OrthoDB" id="1844152at2759"/>
<evidence type="ECO:0000256" key="5">
    <source>
        <dbReference type="ARBA" id="ARBA00023004"/>
    </source>
</evidence>
<sequence length="529" mass="59683">MSITLNRLPSLPTSFYPEDALGRPSGNLAGFITGVRRVALESSPTLIACVLVNLVVLCYVFTFLSTKNVIPTVGYPHWLGSYSGVLRFLIDSKSMVDEGYRKYKGGFFRIPLVTNWTYIIANPKCIDEMYHLPEEVLSLRFAAADELQLPYTMGQQLHDNPYHLPILRSKLTRHIDFLVGECLDEMTKAMDETLGKELNSFDTFTTIIARTFNRILVGAPTCRSKDYTDVCKAFAVNTGVVGFIINLFPSILRPVVGRLITQLPSLTRRTLFHLEPVIKERRAAMAEYGSNWPEKPMDMLMWLMEAAEGIEKEPERLAVRILVLNIATIHSTATSVIQGLNCLMENIEYADPLREEAESALRTHGWTKHAINQLVKTDSFLKEASRLNAIGITSFPRKALRDITFSDGTTVPKGAYISSPFAIHYDEEFYPDPLKFDGFRHVQDTGNRANNSSGMIRTNAHYLIFGHGKYPWEAQSLTPVPQPGRFIATYMMKATMAYLLTHYDVKFGAQGRLPNIVFQYNHSPNMRAT</sequence>
<dbReference type="GO" id="GO:0005506">
    <property type="term" value="F:iron ion binding"/>
    <property type="evidence" value="ECO:0007669"/>
    <property type="project" value="InterPro"/>
</dbReference>
<keyword evidence="5" id="KW-0408">Iron</keyword>
<dbReference type="AlphaFoldDB" id="A0A2H3J7N0"/>
<evidence type="ECO:0000256" key="6">
    <source>
        <dbReference type="SAM" id="Phobius"/>
    </source>
</evidence>
<gene>
    <name evidence="7" type="ORF">WOLCODRAFT_155400</name>
</gene>
<dbReference type="EMBL" id="KB467832">
    <property type="protein sequence ID" value="PCH34739.1"/>
    <property type="molecule type" value="Genomic_DNA"/>
</dbReference>
<evidence type="ECO:0000256" key="4">
    <source>
        <dbReference type="ARBA" id="ARBA00023002"/>
    </source>
</evidence>
<feature type="transmembrane region" description="Helical" evidence="6">
    <location>
        <begin position="46"/>
        <end position="64"/>
    </location>
</feature>
<keyword evidence="4" id="KW-0560">Oxidoreductase</keyword>
<dbReference type="GO" id="GO:0004497">
    <property type="term" value="F:monooxygenase activity"/>
    <property type="evidence" value="ECO:0007669"/>
    <property type="project" value="InterPro"/>
</dbReference>
<comment type="cofactor">
    <cofactor evidence="1">
        <name>heme</name>
        <dbReference type="ChEBI" id="CHEBI:30413"/>
    </cofactor>
</comment>
<keyword evidence="8" id="KW-1185">Reference proteome</keyword>
<keyword evidence="3" id="KW-0479">Metal-binding</keyword>
<dbReference type="GO" id="GO:0020037">
    <property type="term" value="F:heme binding"/>
    <property type="evidence" value="ECO:0007669"/>
    <property type="project" value="InterPro"/>
</dbReference>
<evidence type="ECO:0000256" key="2">
    <source>
        <dbReference type="ARBA" id="ARBA00010617"/>
    </source>
</evidence>
<evidence type="ECO:0000313" key="7">
    <source>
        <dbReference type="EMBL" id="PCH34739.1"/>
    </source>
</evidence>
<dbReference type="Gene3D" id="1.10.630.10">
    <property type="entry name" value="Cytochrome P450"/>
    <property type="match status" value="1"/>
</dbReference>
<comment type="similarity">
    <text evidence="2">Belongs to the cytochrome P450 family.</text>
</comment>
<keyword evidence="6" id="KW-0472">Membrane</keyword>
<accession>A0A2H3J7N0</accession>
<dbReference type="STRING" id="742152.A0A2H3J7N0"/>
<dbReference type="CDD" id="cd11041">
    <property type="entry name" value="CYP503A1-like"/>
    <property type="match status" value="1"/>
</dbReference>
<organism evidence="7 8">
    <name type="scientific">Wolfiporia cocos (strain MD-104)</name>
    <name type="common">Brown rot fungus</name>
    <dbReference type="NCBI Taxonomy" id="742152"/>
    <lineage>
        <taxon>Eukaryota</taxon>
        <taxon>Fungi</taxon>
        <taxon>Dikarya</taxon>
        <taxon>Basidiomycota</taxon>
        <taxon>Agaricomycotina</taxon>
        <taxon>Agaricomycetes</taxon>
        <taxon>Polyporales</taxon>
        <taxon>Phaeolaceae</taxon>
        <taxon>Wolfiporia</taxon>
    </lineage>
</organism>
<dbReference type="GO" id="GO:0016705">
    <property type="term" value="F:oxidoreductase activity, acting on paired donors, with incorporation or reduction of molecular oxygen"/>
    <property type="evidence" value="ECO:0007669"/>
    <property type="project" value="InterPro"/>
</dbReference>
<dbReference type="SUPFAM" id="SSF48264">
    <property type="entry name" value="Cytochrome P450"/>
    <property type="match status" value="1"/>
</dbReference>
<evidence type="ECO:0000256" key="3">
    <source>
        <dbReference type="ARBA" id="ARBA00022723"/>
    </source>
</evidence>
<dbReference type="Pfam" id="PF00067">
    <property type="entry name" value="p450"/>
    <property type="match status" value="1"/>
</dbReference>
<dbReference type="PANTHER" id="PTHR46206">
    <property type="entry name" value="CYTOCHROME P450"/>
    <property type="match status" value="1"/>
</dbReference>
<evidence type="ECO:0000313" key="8">
    <source>
        <dbReference type="Proteomes" id="UP000218811"/>
    </source>
</evidence>
<dbReference type="Proteomes" id="UP000218811">
    <property type="component" value="Unassembled WGS sequence"/>
</dbReference>
<reference evidence="7 8" key="1">
    <citation type="journal article" date="2012" name="Science">
        <title>The Paleozoic origin of enzymatic lignin decomposition reconstructed from 31 fungal genomes.</title>
        <authorList>
            <person name="Floudas D."/>
            <person name="Binder M."/>
            <person name="Riley R."/>
            <person name="Barry K."/>
            <person name="Blanchette R.A."/>
            <person name="Henrissat B."/>
            <person name="Martinez A.T."/>
            <person name="Otillar R."/>
            <person name="Spatafora J.W."/>
            <person name="Yadav J.S."/>
            <person name="Aerts A."/>
            <person name="Benoit I."/>
            <person name="Boyd A."/>
            <person name="Carlson A."/>
            <person name="Copeland A."/>
            <person name="Coutinho P.M."/>
            <person name="de Vries R.P."/>
            <person name="Ferreira P."/>
            <person name="Findley K."/>
            <person name="Foster B."/>
            <person name="Gaskell J."/>
            <person name="Glotzer D."/>
            <person name="Gorecki P."/>
            <person name="Heitman J."/>
            <person name="Hesse C."/>
            <person name="Hori C."/>
            <person name="Igarashi K."/>
            <person name="Jurgens J.A."/>
            <person name="Kallen N."/>
            <person name="Kersten P."/>
            <person name="Kohler A."/>
            <person name="Kuees U."/>
            <person name="Kumar T.K.A."/>
            <person name="Kuo A."/>
            <person name="LaButti K."/>
            <person name="Larrondo L.F."/>
            <person name="Lindquist E."/>
            <person name="Ling A."/>
            <person name="Lombard V."/>
            <person name="Lucas S."/>
            <person name="Lundell T."/>
            <person name="Martin R."/>
            <person name="McLaughlin D.J."/>
            <person name="Morgenstern I."/>
            <person name="Morin E."/>
            <person name="Murat C."/>
            <person name="Nagy L.G."/>
            <person name="Nolan M."/>
            <person name="Ohm R.A."/>
            <person name="Patyshakuliyeva A."/>
            <person name="Rokas A."/>
            <person name="Ruiz-Duenas F.J."/>
            <person name="Sabat G."/>
            <person name="Salamov A."/>
            <person name="Samejima M."/>
            <person name="Schmutz J."/>
            <person name="Slot J.C."/>
            <person name="St John F."/>
            <person name="Stenlid J."/>
            <person name="Sun H."/>
            <person name="Sun S."/>
            <person name="Syed K."/>
            <person name="Tsang A."/>
            <person name="Wiebenga A."/>
            <person name="Young D."/>
            <person name="Pisabarro A."/>
            <person name="Eastwood D.C."/>
            <person name="Martin F."/>
            <person name="Cullen D."/>
            <person name="Grigoriev I.V."/>
            <person name="Hibbett D.S."/>
        </authorList>
    </citation>
    <scope>NUCLEOTIDE SEQUENCE [LARGE SCALE GENOMIC DNA]</scope>
    <source>
        <strain evidence="7 8">MD-104</strain>
    </source>
</reference>
<proteinExistence type="inferred from homology"/>
<keyword evidence="6" id="KW-1133">Transmembrane helix</keyword>
<keyword evidence="6" id="KW-0812">Transmembrane</keyword>
<dbReference type="OMA" id="CIDEMYH"/>
<evidence type="ECO:0000256" key="1">
    <source>
        <dbReference type="ARBA" id="ARBA00001971"/>
    </source>
</evidence>
<dbReference type="InterPro" id="IPR036396">
    <property type="entry name" value="Cyt_P450_sf"/>
</dbReference>